<proteinExistence type="predicted"/>
<dbReference type="AlphaFoldDB" id="A0AAE1CS64"/>
<evidence type="ECO:0000313" key="5">
    <source>
        <dbReference type="Proteomes" id="UP001283361"/>
    </source>
</evidence>
<name>A0AAE1CS64_9GAST</name>
<dbReference type="GO" id="GO:0042350">
    <property type="term" value="P:GDP-L-fucose biosynthetic process"/>
    <property type="evidence" value="ECO:0007669"/>
    <property type="project" value="UniProtKB-ARBA"/>
</dbReference>
<dbReference type="EMBL" id="JAWDGP010006984">
    <property type="protein sequence ID" value="KAK3731896.1"/>
    <property type="molecule type" value="Genomic_DNA"/>
</dbReference>
<gene>
    <name evidence="4" type="ORF">RRG08_043231</name>
</gene>
<dbReference type="PANTHER" id="PTHR15045:SF1">
    <property type="entry name" value="FUCOSE-1-PHOSPHATE GUANYLYLTRANSFERASE"/>
    <property type="match status" value="1"/>
</dbReference>
<dbReference type="PANTHER" id="PTHR15045">
    <property type="entry name" value="FUCOSE-1-PHOSPHATE GUANYLYLTRANSFERASE"/>
    <property type="match status" value="1"/>
</dbReference>
<evidence type="ECO:0000259" key="3">
    <source>
        <dbReference type="Pfam" id="PF07959"/>
    </source>
</evidence>
<evidence type="ECO:0000256" key="1">
    <source>
        <dbReference type="ARBA" id="ARBA00022679"/>
    </source>
</evidence>
<evidence type="ECO:0000256" key="2">
    <source>
        <dbReference type="ARBA" id="ARBA00022741"/>
    </source>
</evidence>
<keyword evidence="2" id="KW-0547">Nucleotide-binding</keyword>
<dbReference type="Pfam" id="PF07959">
    <property type="entry name" value="Fucose_pyrophosphorylase"/>
    <property type="match status" value="1"/>
</dbReference>
<evidence type="ECO:0000313" key="4">
    <source>
        <dbReference type="EMBL" id="KAK3731896.1"/>
    </source>
</evidence>
<dbReference type="GO" id="GO:0016772">
    <property type="term" value="F:transferase activity, transferring phosphorus-containing groups"/>
    <property type="evidence" value="ECO:0007669"/>
    <property type="project" value="InterPro"/>
</dbReference>
<sequence length="630" mass="70701">MTAAAEELVQFMNKVLEDYRHVRGQSLAKCGRKFWDVVLITTADKPQKEAFELQVEEKRNRAELPTDLPIHIVSDPPGVRIGNGGSTLTALEFLENEYGCDMFSKKILLIHAGGWSQRMPSATILGKVFSLLPHGIPPYQMLDLKLALYWPFVDKVEPGIFVTCADDFIVYNLSDGDWKIPATGFTALAHPSPIEIGRTHGVFVVKDVENLNTNSLVEVRGCLEILQKPNDERMKRQGAVLPGDFHTFAGGVSIEGEVVYTDSSFYFGADVMKKLLNFKKSVGDLGCEIDAYGDFLQALGERATNGYIHLTSNVSQQTSNLLARRQAVFDCLRGTDVHVLVLNMSKFIHIGTTRELIHHFCRDDVFHQEMSLEKDVFNAWPSFKLEREEKVKQHQIKDNSTISCNSCIMHSLIPSPSQIAADCVIDYCQFDIPVTIQSNCILSNCQYLRGKAKQTISALSIPQEMFLHTVPVLVQNVTKYVTVFFHVDDNLKKSAPITDVESLPFLSSTVGSFMHSQGMNQKDILPKEIKTAQSGITDNGTPGTKITLWNLKLFPAMENMTLSLEEALYAILAERPVKSAKKEHDLYSLADLLRLKDVRSMLYFRNILFKNIQQSLGKRVNVTEFNSNHS</sequence>
<keyword evidence="1" id="KW-0808">Transferase</keyword>
<accession>A0AAE1CS64</accession>
<comment type="caution">
    <text evidence="4">The sequence shown here is derived from an EMBL/GenBank/DDBJ whole genome shotgun (WGS) entry which is preliminary data.</text>
</comment>
<keyword evidence="5" id="KW-1185">Reference proteome</keyword>
<dbReference type="InterPro" id="IPR012887">
    <property type="entry name" value="GDP_fucose_pyrophosphorylase"/>
</dbReference>
<feature type="domain" description="GDP-fucose pyrophosphorylase" evidence="3">
    <location>
        <begin position="102"/>
        <end position="557"/>
    </location>
</feature>
<dbReference type="GO" id="GO:0000166">
    <property type="term" value="F:nucleotide binding"/>
    <property type="evidence" value="ECO:0007669"/>
    <property type="project" value="UniProtKB-KW"/>
</dbReference>
<organism evidence="4 5">
    <name type="scientific">Elysia crispata</name>
    <name type="common">lettuce slug</name>
    <dbReference type="NCBI Taxonomy" id="231223"/>
    <lineage>
        <taxon>Eukaryota</taxon>
        <taxon>Metazoa</taxon>
        <taxon>Spiralia</taxon>
        <taxon>Lophotrochozoa</taxon>
        <taxon>Mollusca</taxon>
        <taxon>Gastropoda</taxon>
        <taxon>Heterobranchia</taxon>
        <taxon>Euthyneura</taxon>
        <taxon>Panpulmonata</taxon>
        <taxon>Sacoglossa</taxon>
        <taxon>Placobranchoidea</taxon>
        <taxon>Plakobranchidae</taxon>
        <taxon>Elysia</taxon>
    </lineage>
</organism>
<dbReference type="Proteomes" id="UP001283361">
    <property type="component" value="Unassembled WGS sequence"/>
</dbReference>
<reference evidence="4" key="1">
    <citation type="journal article" date="2023" name="G3 (Bethesda)">
        <title>A reference genome for the long-term kleptoplast-retaining sea slug Elysia crispata morphotype clarki.</title>
        <authorList>
            <person name="Eastman K.E."/>
            <person name="Pendleton A.L."/>
            <person name="Shaikh M.A."/>
            <person name="Suttiyut T."/>
            <person name="Ogas R."/>
            <person name="Tomko P."/>
            <person name="Gavelis G."/>
            <person name="Widhalm J.R."/>
            <person name="Wisecaver J.H."/>
        </authorList>
    </citation>
    <scope>NUCLEOTIDE SEQUENCE</scope>
    <source>
        <strain evidence="4">ECLA1</strain>
    </source>
</reference>
<protein>
    <recommendedName>
        <fullName evidence="3">GDP-fucose pyrophosphorylase domain-containing protein</fullName>
    </recommendedName>
</protein>